<dbReference type="Gene3D" id="3.30.1120.10">
    <property type="match status" value="1"/>
</dbReference>
<dbReference type="PROSITE" id="PS00523">
    <property type="entry name" value="SULFATASE_1"/>
    <property type="match status" value="1"/>
</dbReference>
<dbReference type="InterPro" id="IPR047115">
    <property type="entry name" value="ARSB"/>
</dbReference>
<evidence type="ECO:0000256" key="3">
    <source>
        <dbReference type="ARBA" id="ARBA00022723"/>
    </source>
</evidence>
<keyword evidence="7" id="KW-0732">Signal</keyword>
<evidence type="ECO:0000256" key="6">
    <source>
        <dbReference type="ARBA" id="ARBA00023180"/>
    </source>
</evidence>
<evidence type="ECO:0000313" key="10">
    <source>
        <dbReference type="Proteomes" id="UP000230750"/>
    </source>
</evidence>
<proteinExistence type="inferred from homology"/>
<sequence>MTQYRSLITFLNCWILCSLSASSNQLKPNIILIVADDLGWNDVSFHGSSQIPTPHLDELAYNGIILSNYYVSPICTPTRGALMTGRHPIHLGLQHETIHPAAPYGLPLNETTVATALKGLGYKTRMVGKWHLGFFEDAYTPINRGFDSHIGYYSGKEDYYNHCNDEDGWLGYDFFKDGTPYKPTFGQYSTEIYTQAAEDIIRNHSKNQSEPLFLYFAHQSVHSANNDQPLQVPERYLEKFKDIHHEGRRTYAAMVSILDESVKNLTETLMDVGMLNNSVIIFTSDNGGPANGFDVNFASNFPLRGVKATLWEGGVRGAAFVHSPLIKSSPRISNGMFHVCDWFPTFIDIGGGDPSKFSNLDGTSQWQSLKSGTKSPRTEILHNIDPIYNVSALRWMDFKVIIGDTYQGNWSGWYPPEQVTDIFSVEADPRALVVQCPNKPSNASTNCNPFKAPCLYNITHDPCEYFNIADENPDVVKSLLDKLEKYQSTMIPPGNKPIVDAANPYLHGGNWEPWVQPDMTVVKLRP</sequence>
<dbReference type="SUPFAM" id="SSF53649">
    <property type="entry name" value="Alkaline phosphatase-like"/>
    <property type="match status" value="1"/>
</dbReference>
<dbReference type="Gene3D" id="3.40.720.10">
    <property type="entry name" value="Alkaline Phosphatase, subunit A"/>
    <property type="match status" value="1"/>
</dbReference>
<feature type="domain" description="Sulfatase N-terminal" evidence="8">
    <location>
        <begin position="28"/>
        <end position="350"/>
    </location>
</feature>
<comment type="cofactor">
    <cofactor evidence="1">
        <name>Ca(2+)</name>
        <dbReference type="ChEBI" id="CHEBI:29108"/>
    </cofactor>
</comment>
<comment type="similarity">
    <text evidence="2">Belongs to the sulfatase family.</text>
</comment>
<dbReference type="InterPro" id="IPR024607">
    <property type="entry name" value="Sulfatase_CS"/>
</dbReference>
<feature type="signal peptide" evidence="7">
    <location>
        <begin position="1"/>
        <end position="21"/>
    </location>
</feature>
<comment type="caution">
    <text evidence="9">The sequence shown here is derived from an EMBL/GenBank/DDBJ whole genome shotgun (WGS) entry which is preliminary data.</text>
</comment>
<evidence type="ECO:0000256" key="7">
    <source>
        <dbReference type="SAM" id="SignalP"/>
    </source>
</evidence>
<evidence type="ECO:0000259" key="8">
    <source>
        <dbReference type="Pfam" id="PF00884"/>
    </source>
</evidence>
<name>A0A2G8KWG8_STIJA</name>
<dbReference type="Pfam" id="PF00884">
    <property type="entry name" value="Sulfatase"/>
    <property type="match status" value="1"/>
</dbReference>
<protein>
    <submittedName>
        <fullName evidence="9">Putative arylsulfatase I</fullName>
    </submittedName>
</protein>
<keyword evidence="5" id="KW-0106">Calcium</keyword>
<gene>
    <name evidence="9" type="ORF">BSL78_10808</name>
</gene>
<dbReference type="Proteomes" id="UP000230750">
    <property type="component" value="Unassembled WGS sequence"/>
</dbReference>
<dbReference type="PANTHER" id="PTHR10342:SF273">
    <property type="entry name" value="RE14504P"/>
    <property type="match status" value="1"/>
</dbReference>
<evidence type="ECO:0000256" key="1">
    <source>
        <dbReference type="ARBA" id="ARBA00001913"/>
    </source>
</evidence>
<dbReference type="PROSITE" id="PS00149">
    <property type="entry name" value="SULFATASE_2"/>
    <property type="match status" value="1"/>
</dbReference>
<accession>A0A2G8KWG8</accession>
<keyword evidence="10" id="KW-1185">Reference proteome</keyword>
<dbReference type="GO" id="GO:0008484">
    <property type="term" value="F:sulfuric ester hydrolase activity"/>
    <property type="evidence" value="ECO:0007669"/>
    <property type="project" value="InterPro"/>
</dbReference>
<evidence type="ECO:0000256" key="2">
    <source>
        <dbReference type="ARBA" id="ARBA00008779"/>
    </source>
</evidence>
<dbReference type="GO" id="GO:0046872">
    <property type="term" value="F:metal ion binding"/>
    <property type="evidence" value="ECO:0007669"/>
    <property type="project" value="UniProtKB-KW"/>
</dbReference>
<evidence type="ECO:0000256" key="4">
    <source>
        <dbReference type="ARBA" id="ARBA00022801"/>
    </source>
</evidence>
<evidence type="ECO:0000313" key="9">
    <source>
        <dbReference type="EMBL" id="PIK52315.1"/>
    </source>
</evidence>
<dbReference type="InterPro" id="IPR000917">
    <property type="entry name" value="Sulfatase_N"/>
</dbReference>
<dbReference type="InterPro" id="IPR017850">
    <property type="entry name" value="Alkaline_phosphatase_core_sf"/>
</dbReference>
<dbReference type="OrthoDB" id="103349at2759"/>
<dbReference type="CDD" id="cd16029">
    <property type="entry name" value="4-S"/>
    <property type="match status" value="1"/>
</dbReference>
<keyword evidence="3" id="KW-0479">Metal-binding</keyword>
<dbReference type="STRING" id="307972.A0A2G8KWG8"/>
<keyword evidence="4" id="KW-0378">Hydrolase</keyword>
<dbReference type="EMBL" id="MRZV01000335">
    <property type="protein sequence ID" value="PIK52315.1"/>
    <property type="molecule type" value="Genomic_DNA"/>
</dbReference>
<dbReference type="AlphaFoldDB" id="A0A2G8KWG8"/>
<reference evidence="9 10" key="1">
    <citation type="journal article" date="2017" name="PLoS Biol.">
        <title>The sea cucumber genome provides insights into morphological evolution and visceral regeneration.</title>
        <authorList>
            <person name="Zhang X."/>
            <person name="Sun L."/>
            <person name="Yuan J."/>
            <person name="Sun Y."/>
            <person name="Gao Y."/>
            <person name="Zhang L."/>
            <person name="Li S."/>
            <person name="Dai H."/>
            <person name="Hamel J.F."/>
            <person name="Liu C."/>
            <person name="Yu Y."/>
            <person name="Liu S."/>
            <person name="Lin W."/>
            <person name="Guo K."/>
            <person name="Jin S."/>
            <person name="Xu P."/>
            <person name="Storey K.B."/>
            <person name="Huan P."/>
            <person name="Zhang T."/>
            <person name="Zhou Y."/>
            <person name="Zhang J."/>
            <person name="Lin C."/>
            <person name="Li X."/>
            <person name="Xing L."/>
            <person name="Huo D."/>
            <person name="Sun M."/>
            <person name="Wang L."/>
            <person name="Mercier A."/>
            <person name="Li F."/>
            <person name="Yang H."/>
            <person name="Xiang J."/>
        </authorList>
    </citation>
    <scope>NUCLEOTIDE SEQUENCE [LARGE SCALE GENOMIC DNA]</scope>
    <source>
        <strain evidence="9">Shaxun</strain>
        <tissue evidence="9">Muscle</tissue>
    </source>
</reference>
<keyword evidence="6" id="KW-0325">Glycoprotein</keyword>
<organism evidence="9 10">
    <name type="scientific">Stichopus japonicus</name>
    <name type="common">Sea cucumber</name>
    <dbReference type="NCBI Taxonomy" id="307972"/>
    <lineage>
        <taxon>Eukaryota</taxon>
        <taxon>Metazoa</taxon>
        <taxon>Echinodermata</taxon>
        <taxon>Eleutherozoa</taxon>
        <taxon>Echinozoa</taxon>
        <taxon>Holothuroidea</taxon>
        <taxon>Aspidochirotacea</taxon>
        <taxon>Aspidochirotida</taxon>
        <taxon>Stichopodidae</taxon>
        <taxon>Apostichopus</taxon>
    </lineage>
</organism>
<evidence type="ECO:0000256" key="5">
    <source>
        <dbReference type="ARBA" id="ARBA00022837"/>
    </source>
</evidence>
<dbReference type="PANTHER" id="PTHR10342">
    <property type="entry name" value="ARYLSULFATASE"/>
    <property type="match status" value="1"/>
</dbReference>
<feature type="chain" id="PRO_5013593897" evidence="7">
    <location>
        <begin position="22"/>
        <end position="526"/>
    </location>
</feature>